<name>A0ABS7QS14_9ACTN</name>
<evidence type="ECO:0000313" key="5">
    <source>
        <dbReference type="Proteomes" id="UP001198565"/>
    </source>
</evidence>
<sequence length="290" mass="31360">MLHGIDVSSYQSSDYSTSGLGFVFVKATESTDYVNPEQSAQASHGRAAGLVVGFYHFLRPGSMTAQASYFVERCVSVQGDVLAADWEDTGVSCADKDAFLREVKRLRPQHRVVLYCNRDFWLDRDTTSYVADGLWIADITTAGSPRVQHPWTFHQYSSSGGVDRDVANFASTTALRAWAAGSGPEPEDDMAQWITGTVAPGDQPTVVLVPHGTAWSALPNRRLHLGLDVVGDRSASASVRVAAHDGSDWRVSTHTVTAASGTVDVDLTDEDEKVSLQTTGTGVSYAIEIW</sequence>
<dbReference type="RefSeq" id="WP_222977764.1">
    <property type="nucleotide sequence ID" value="NZ_JAINVZ010000008.1"/>
</dbReference>
<dbReference type="PANTHER" id="PTHR34135">
    <property type="entry name" value="LYSOZYME"/>
    <property type="match status" value="1"/>
</dbReference>
<evidence type="ECO:0000256" key="1">
    <source>
        <dbReference type="ARBA" id="ARBA00010646"/>
    </source>
</evidence>
<organism evidence="4 5">
    <name type="scientific">Streptantibioticus parmotrematis</name>
    <dbReference type="NCBI Taxonomy" id="2873249"/>
    <lineage>
        <taxon>Bacteria</taxon>
        <taxon>Bacillati</taxon>
        <taxon>Actinomycetota</taxon>
        <taxon>Actinomycetes</taxon>
        <taxon>Kitasatosporales</taxon>
        <taxon>Streptomycetaceae</taxon>
        <taxon>Streptantibioticus</taxon>
    </lineage>
</organism>
<dbReference type="Pfam" id="PF01183">
    <property type="entry name" value="Glyco_hydro_25"/>
    <property type="match status" value="1"/>
</dbReference>
<dbReference type="InterPro" id="IPR002053">
    <property type="entry name" value="Glyco_hydro_25"/>
</dbReference>
<reference evidence="4 5" key="1">
    <citation type="submission" date="2021-08" db="EMBL/GenBank/DDBJ databases">
        <title>Streptomyces sp. PTM05 isolated from lichen.</title>
        <authorList>
            <person name="Somphong A."/>
            <person name="Phongsopitanun W."/>
            <person name="Tanasupawat S."/>
        </authorList>
    </citation>
    <scope>NUCLEOTIDE SEQUENCE [LARGE SCALE GENOMIC DNA]</scope>
    <source>
        <strain evidence="4 5">Ptm05</strain>
    </source>
</reference>
<protein>
    <submittedName>
        <fullName evidence="4">Glycoside hydrolase family 25 protein</fullName>
    </submittedName>
</protein>
<keyword evidence="3" id="KW-0326">Glycosidase</keyword>
<dbReference type="InterPro" id="IPR018077">
    <property type="entry name" value="Glyco_hydro_fam25_subgr"/>
</dbReference>
<proteinExistence type="inferred from homology"/>
<dbReference type="PROSITE" id="PS51904">
    <property type="entry name" value="GLYCOSYL_HYDROL_F25_2"/>
    <property type="match status" value="1"/>
</dbReference>
<keyword evidence="5" id="KW-1185">Reference proteome</keyword>
<dbReference type="SUPFAM" id="SSF51445">
    <property type="entry name" value="(Trans)glycosidases"/>
    <property type="match status" value="1"/>
</dbReference>
<dbReference type="PANTHER" id="PTHR34135:SF2">
    <property type="entry name" value="LYSOZYME"/>
    <property type="match status" value="1"/>
</dbReference>
<evidence type="ECO:0000256" key="2">
    <source>
        <dbReference type="ARBA" id="ARBA00022801"/>
    </source>
</evidence>
<evidence type="ECO:0000313" key="4">
    <source>
        <dbReference type="EMBL" id="MBY8885980.1"/>
    </source>
</evidence>
<accession>A0ABS7QS14</accession>
<dbReference type="CDD" id="cd00599">
    <property type="entry name" value="GH25_muramidase"/>
    <property type="match status" value="1"/>
</dbReference>
<keyword evidence="2 4" id="KW-0378">Hydrolase</keyword>
<evidence type="ECO:0000256" key="3">
    <source>
        <dbReference type="ARBA" id="ARBA00023295"/>
    </source>
</evidence>
<comment type="caution">
    <text evidence="4">The sequence shown here is derived from an EMBL/GenBank/DDBJ whole genome shotgun (WGS) entry which is preliminary data.</text>
</comment>
<comment type="similarity">
    <text evidence="1">Belongs to the glycosyl hydrolase 25 family.</text>
</comment>
<dbReference type="InterPro" id="IPR017853">
    <property type="entry name" value="GH"/>
</dbReference>
<gene>
    <name evidence="4" type="ORF">K7472_14095</name>
</gene>
<dbReference type="GO" id="GO:0016787">
    <property type="term" value="F:hydrolase activity"/>
    <property type="evidence" value="ECO:0007669"/>
    <property type="project" value="UniProtKB-KW"/>
</dbReference>
<dbReference type="SMART" id="SM00641">
    <property type="entry name" value="Glyco_25"/>
    <property type="match status" value="1"/>
</dbReference>
<dbReference type="Proteomes" id="UP001198565">
    <property type="component" value="Unassembled WGS sequence"/>
</dbReference>
<dbReference type="Gene3D" id="3.20.20.80">
    <property type="entry name" value="Glycosidases"/>
    <property type="match status" value="1"/>
</dbReference>
<dbReference type="EMBL" id="JAINVZ010000008">
    <property type="protein sequence ID" value="MBY8885980.1"/>
    <property type="molecule type" value="Genomic_DNA"/>
</dbReference>